<evidence type="ECO:0000256" key="1">
    <source>
        <dbReference type="SAM" id="Phobius"/>
    </source>
</evidence>
<keyword evidence="1" id="KW-1133">Transmembrane helix</keyword>
<dbReference type="Proteomes" id="UP000197007">
    <property type="component" value="Chromosome"/>
</dbReference>
<evidence type="ECO:0000313" key="2">
    <source>
        <dbReference type="EMBL" id="ASF42368.1"/>
    </source>
</evidence>
<keyword evidence="1" id="KW-0812">Transmembrane</keyword>
<gene>
    <name evidence="2" type="ORF">CBG49_04340</name>
</gene>
<sequence length="59" mass="6967">MKKSIRYILLTIAIISFIPIYMNGFAGYQLNKWLVALSYIVLFSNIFVIGYFVSHRKKY</sequence>
<organism evidence="2 3">
    <name type="scientific">Capnocytophaga endodontalis</name>
    <dbReference type="NCBI Taxonomy" id="2708117"/>
    <lineage>
        <taxon>Bacteria</taxon>
        <taxon>Pseudomonadati</taxon>
        <taxon>Bacteroidota</taxon>
        <taxon>Flavobacteriia</taxon>
        <taxon>Flavobacteriales</taxon>
        <taxon>Flavobacteriaceae</taxon>
        <taxon>Capnocytophaga</taxon>
    </lineage>
</organism>
<protein>
    <submittedName>
        <fullName evidence="2">Uncharacterized protein</fullName>
    </submittedName>
</protein>
<dbReference type="AlphaFoldDB" id="A0A1Z4BMA9"/>
<dbReference type="EMBL" id="CP022022">
    <property type="protein sequence ID" value="ASF42368.1"/>
    <property type="molecule type" value="Genomic_DNA"/>
</dbReference>
<dbReference type="KEGG" id="capn:CBG49_04340"/>
<feature type="transmembrane region" description="Helical" evidence="1">
    <location>
        <begin position="33"/>
        <end position="53"/>
    </location>
</feature>
<keyword evidence="1" id="KW-0472">Membrane</keyword>
<keyword evidence="3" id="KW-1185">Reference proteome</keyword>
<name>A0A1Z4BMA9_9FLAO</name>
<reference evidence="3" key="1">
    <citation type="submission" date="2017-06" db="EMBL/GenBank/DDBJ databases">
        <title>Complete genome sequence of Capnocytophaga sp. KCOM 1579 (=ChDC OS43) isolated from a human refractory periapical abscess lesion.</title>
        <authorList>
            <person name="Kook J.-K."/>
            <person name="Park S.-N."/>
            <person name="Lim Y.K."/>
            <person name="Roh H."/>
        </authorList>
    </citation>
    <scope>NUCLEOTIDE SEQUENCE [LARGE SCALE GENOMIC DNA]</scope>
    <source>
        <strain evidence="3">ChDC OS43</strain>
    </source>
</reference>
<evidence type="ECO:0000313" key="3">
    <source>
        <dbReference type="Proteomes" id="UP000197007"/>
    </source>
</evidence>
<accession>A0A1Z4BMA9</accession>
<proteinExistence type="predicted"/>
<feature type="transmembrane region" description="Helical" evidence="1">
    <location>
        <begin position="7"/>
        <end position="27"/>
    </location>
</feature>